<dbReference type="RefSeq" id="WP_022645936.1">
    <property type="nucleotide sequence ID" value="NZ_AP022098.1"/>
</dbReference>
<reference evidence="3 7" key="5">
    <citation type="submission" date="2020-06" db="EMBL/GenBank/DDBJ databases">
        <title>REHAB project genomes.</title>
        <authorList>
            <person name="Shaw L.P."/>
        </authorList>
    </citation>
    <scope>NUCLEOTIDE SEQUENCE [LARGE SCALE GENOMIC DNA]</scope>
    <source>
        <strain evidence="3 7">RHB07-C04</strain>
    </source>
</reference>
<dbReference type="Proteomes" id="UP000472856">
    <property type="component" value="Unassembled WGS sequence"/>
</dbReference>
<evidence type="ECO:0000313" key="5">
    <source>
        <dbReference type="Proteomes" id="UP000271008"/>
    </source>
</evidence>
<dbReference type="Proteomes" id="UP000514715">
    <property type="component" value="Chromosome"/>
</dbReference>
<sequence length="415" mass="47073">MLPSISINNTSAAYTESINENNNDEVNILVQELKNLFNGKQGISTCVKHLLALIKNAIRGNDNPDRFNINNSSVTYIDIGSNDTDYITIGIDNQETIKLLASYKDKELVRAIINDNIVEKTHDDINNADFTDGSIVVSGNEGAIDSNDTADITSGIYNQEPIKSPTNDENKKVGQTIIHENVVENTHDINNKEMIFSALKEIYDGDPDFIFNKISQKLRHTITEFDENGKSEPTDLFTWYGKDKKGDSLAIVIKNKNGNDYLSLGYYDQDDYHIQRGIRINGDSLTQYCSEKARNASAWFESSKAIMAESFATGSDHQVVNELNGERLREPNEVFKRLGRAIRYNFQVDDAKFRRDNVKEIISTLVDNEVDLSQNKYDHFKEIEDKVEKRLQNRQAKYQNEINQLSALGVNFDDN</sequence>
<name>A0A0A1AAF7_ECOLX</name>
<gene>
    <name evidence="4" type="ORF">EIA08_03530</name>
    <name evidence="2" type="ORF">G5603_04185</name>
    <name evidence="1" type="ORF">HL601_01420</name>
    <name evidence="3" type="ORF">HVW04_23240</name>
</gene>
<evidence type="ECO:0000313" key="7">
    <source>
        <dbReference type="Proteomes" id="UP000514715"/>
    </source>
</evidence>
<dbReference type="EMBL" id="JAAJRI010000002">
    <property type="protein sequence ID" value="NGE87386.1"/>
    <property type="molecule type" value="Genomic_DNA"/>
</dbReference>
<evidence type="ECO:0000313" key="2">
    <source>
        <dbReference type="EMBL" id="NGE87386.1"/>
    </source>
</evidence>
<proteinExistence type="predicted"/>
<protein>
    <submittedName>
        <fullName evidence="2">Uncharacterized protein</fullName>
    </submittedName>
</protein>
<reference evidence="1" key="3">
    <citation type="submission" date="2019-09" db="EMBL/GenBank/DDBJ databases">
        <authorList>
            <consortium name="NCBI Pathogen Detection Project"/>
        </authorList>
    </citation>
    <scope>NUCLEOTIDE SEQUENCE</scope>
    <source>
        <strain evidence="1">EC00605</strain>
    </source>
</reference>
<dbReference type="EMBL" id="CP057975">
    <property type="protein sequence ID" value="QMP47595.1"/>
    <property type="molecule type" value="Genomic_DNA"/>
</dbReference>
<dbReference type="Proteomes" id="UP000271008">
    <property type="component" value="Unassembled WGS sequence"/>
</dbReference>
<evidence type="ECO:0000313" key="3">
    <source>
        <dbReference type="EMBL" id="QMP47595.1"/>
    </source>
</evidence>
<dbReference type="EMBL" id="RQTU01000002">
    <property type="protein sequence ID" value="RRD77892.1"/>
    <property type="molecule type" value="Genomic_DNA"/>
</dbReference>
<evidence type="ECO:0000313" key="6">
    <source>
        <dbReference type="Proteomes" id="UP000472856"/>
    </source>
</evidence>
<accession>A0A0A1AAF7</accession>
<reference evidence="2 6" key="4">
    <citation type="submission" date="2020-02" db="EMBL/GenBank/DDBJ databases">
        <title>WGS of Carbapenem-Resistant Enterobacteriaceae.</title>
        <authorList>
            <person name="Tokajian S."/>
            <person name="El Chaar M."/>
            <person name="El Khoury M."/>
        </authorList>
    </citation>
    <scope>NUCLEOTIDE SEQUENCE [LARGE SCALE GENOMIC DNA]</scope>
    <source>
        <strain evidence="2 6">ECM_75</strain>
    </source>
</reference>
<evidence type="ECO:0000313" key="4">
    <source>
        <dbReference type="EMBL" id="RRD77892.1"/>
    </source>
</evidence>
<dbReference type="AlphaFoldDB" id="A0A0A1AAF7"/>
<reference evidence="1" key="1">
    <citation type="journal article" date="2018" name="Genome Biol.">
        <title>SKESA: strategic k-mer extension for scrupulous assemblies.</title>
        <authorList>
            <person name="Souvorov A."/>
            <person name="Agarwala R."/>
            <person name="Lipman D.J."/>
        </authorList>
    </citation>
    <scope>NUCLEOTIDE SEQUENCE [LARGE SCALE GENOMIC DNA]</scope>
    <source>
        <strain evidence="1">EC00605</strain>
    </source>
</reference>
<evidence type="ECO:0000313" key="1">
    <source>
        <dbReference type="EMBL" id="HAJ0994274.1"/>
    </source>
</evidence>
<dbReference type="EMBL" id="DABGZR010000001">
    <property type="protein sequence ID" value="HAJ0994274.1"/>
    <property type="molecule type" value="Genomic_DNA"/>
</dbReference>
<organism evidence="2 6">
    <name type="scientific">Escherichia coli</name>
    <dbReference type="NCBI Taxonomy" id="562"/>
    <lineage>
        <taxon>Bacteria</taxon>
        <taxon>Pseudomonadati</taxon>
        <taxon>Pseudomonadota</taxon>
        <taxon>Gammaproteobacteria</taxon>
        <taxon>Enterobacterales</taxon>
        <taxon>Enterobacteriaceae</taxon>
        <taxon>Escherichia</taxon>
    </lineage>
</organism>
<reference evidence="4 5" key="2">
    <citation type="submission" date="2018-11" db="EMBL/GenBank/DDBJ databases">
        <title>Enterobacteriaceae from Patient.</title>
        <authorList>
            <person name="Shen C."/>
            <person name="Yang Y."/>
            <person name="Tian G."/>
        </authorList>
    </citation>
    <scope>NUCLEOTIDE SEQUENCE [LARGE SCALE GENOMIC DNA]</scope>
    <source>
        <strain evidence="4 5">GBGD28</strain>
    </source>
</reference>